<proteinExistence type="inferred from homology"/>
<dbReference type="SUPFAM" id="SSF50998">
    <property type="entry name" value="Quinoprotein alcohol dehydrogenase-like"/>
    <property type="match status" value="1"/>
</dbReference>
<dbReference type="InterPro" id="IPR002372">
    <property type="entry name" value="PQQ_rpt_dom"/>
</dbReference>
<evidence type="ECO:0000256" key="4">
    <source>
        <dbReference type="SAM" id="SignalP"/>
    </source>
</evidence>
<dbReference type="GO" id="GO:0016491">
    <property type="term" value="F:oxidoreductase activity"/>
    <property type="evidence" value="ECO:0007669"/>
    <property type="project" value="UniProtKB-KW"/>
</dbReference>
<accession>A0A509E901</accession>
<sequence>MAARSTALGRALSLACLLGLSVSGPGCAADADWPAFGHDASNANFSGLSLIDRGNVARLRPAWLFQTGVTGYFQAQPIMVDGTLYVSTTGNNVAALDARTGRVVWTYTHKARTEKIFGPPSNRGLAVSDGLVFQATMDGRVIALDAKTGAVAWDHEAVRPEEGETETASGLAQTLGGKPVQGSSRLGFKMPPLVAGGLVIVGVTGAGYGLHVEDERGGLDGGSVVGIEGGYGRRGWLAAYDAKTGAERWRWYVTKADGWEGDFVTATADGVPLHRDIAAEKAAAPANRDAWRVGGGSLWMTPAYDPDLGLIYLGTGNPAPQNFGLSRPGDNLYTMSLVALDLRTGQLRWHYQQVPHEEWGYDVASPPVLLDHRTADGRTVKAVASASKTGWVYVHDRATGALLARSEPLITHKNLYQPPSPEGTVVSPGPLGAVSWPPTAYDAARGLAFIQVRHGAATYTVKSVPGAPGRPEIRYTETSEAKGEPSFSTLTAVDLARTGRIAWSARAGSRLSGGTLATAGGLVFSGEEDGHLDAHDAETGKILWRFQCGAGISGPAITYALDGRQYVAVAAGGASFTKASGFGTGDALVVFALPD</sequence>
<dbReference type="EMBL" id="CABFPH010000002">
    <property type="protein sequence ID" value="VUD69663.1"/>
    <property type="molecule type" value="Genomic_DNA"/>
</dbReference>
<dbReference type="InterPro" id="IPR011047">
    <property type="entry name" value="Quinoprotein_ADH-like_sf"/>
</dbReference>
<evidence type="ECO:0000313" key="7">
    <source>
        <dbReference type="Proteomes" id="UP000410984"/>
    </source>
</evidence>
<keyword evidence="4" id="KW-0732">Signal</keyword>
<dbReference type="EC" id="1.1.9.1" evidence="6"/>
<keyword evidence="3 6" id="KW-0560">Oxidoreductase</keyword>
<dbReference type="Proteomes" id="UP000410984">
    <property type="component" value="Unassembled WGS sequence"/>
</dbReference>
<protein>
    <submittedName>
        <fullName evidence="6">Quinohemoprotein ethanol dehydrogenase type-1</fullName>
        <ecNumber evidence="6">1.1.9.1</ecNumber>
    </submittedName>
</protein>
<dbReference type="AlphaFoldDB" id="A0A509E901"/>
<evidence type="ECO:0000313" key="6">
    <source>
        <dbReference type="EMBL" id="VUD69663.1"/>
    </source>
</evidence>
<reference evidence="6 7" key="1">
    <citation type="submission" date="2019-06" db="EMBL/GenBank/DDBJ databases">
        <authorList>
            <person name="Rodrigo-Torres L."/>
            <person name="Arahal R. D."/>
            <person name="Lucena T."/>
        </authorList>
    </citation>
    <scope>NUCLEOTIDE SEQUENCE [LARGE SCALE GENOMIC DNA]</scope>
    <source>
        <strain evidence="6 7">SB0023/3</strain>
    </source>
</reference>
<keyword evidence="7" id="KW-1185">Reference proteome</keyword>
<dbReference type="RefSeq" id="WP_142581263.1">
    <property type="nucleotide sequence ID" value="NZ_CABFPH010000002.1"/>
</dbReference>
<comment type="similarity">
    <text evidence="2">Belongs to the bacterial PQQ dehydrogenase family.</text>
</comment>
<feature type="domain" description="Pyrrolo-quinoline quinone repeat" evidence="5">
    <location>
        <begin position="485"/>
        <end position="567"/>
    </location>
</feature>
<name>A0A509E901_9HYPH</name>
<evidence type="ECO:0000259" key="5">
    <source>
        <dbReference type="Pfam" id="PF01011"/>
    </source>
</evidence>
<gene>
    <name evidence="6" type="primary">qheDH</name>
    <name evidence="6" type="ORF">MET9862_00218</name>
</gene>
<evidence type="ECO:0000256" key="3">
    <source>
        <dbReference type="ARBA" id="ARBA00023002"/>
    </source>
</evidence>
<feature type="signal peptide" evidence="4">
    <location>
        <begin position="1"/>
        <end position="28"/>
    </location>
</feature>
<dbReference type="SMART" id="SM00564">
    <property type="entry name" value="PQQ"/>
    <property type="match status" value="5"/>
</dbReference>
<evidence type="ECO:0000256" key="2">
    <source>
        <dbReference type="ARBA" id="ARBA00008156"/>
    </source>
</evidence>
<dbReference type="Pfam" id="PF01011">
    <property type="entry name" value="PQQ"/>
    <property type="match status" value="2"/>
</dbReference>
<dbReference type="PANTHER" id="PTHR32303">
    <property type="entry name" value="QUINOPROTEIN ALCOHOL DEHYDROGENASE (CYTOCHROME C)"/>
    <property type="match status" value="1"/>
</dbReference>
<dbReference type="InterPro" id="IPR018391">
    <property type="entry name" value="PQQ_b-propeller_rpt"/>
</dbReference>
<evidence type="ECO:0000256" key="1">
    <source>
        <dbReference type="ARBA" id="ARBA00001931"/>
    </source>
</evidence>
<dbReference type="Gene3D" id="2.140.10.10">
    <property type="entry name" value="Quinoprotein alcohol dehydrogenase-like superfamily"/>
    <property type="match status" value="1"/>
</dbReference>
<organism evidence="6 7">
    <name type="scientific">Methylobacterium symbioticum</name>
    <dbReference type="NCBI Taxonomy" id="2584084"/>
    <lineage>
        <taxon>Bacteria</taxon>
        <taxon>Pseudomonadati</taxon>
        <taxon>Pseudomonadota</taxon>
        <taxon>Alphaproteobacteria</taxon>
        <taxon>Hyphomicrobiales</taxon>
        <taxon>Methylobacteriaceae</taxon>
        <taxon>Methylobacterium</taxon>
    </lineage>
</organism>
<dbReference type="OrthoDB" id="9794322at2"/>
<feature type="chain" id="PRO_5021246912" evidence="4">
    <location>
        <begin position="29"/>
        <end position="595"/>
    </location>
</feature>
<feature type="domain" description="Pyrrolo-quinoline quinone repeat" evidence="5">
    <location>
        <begin position="33"/>
        <end position="403"/>
    </location>
</feature>
<comment type="cofactor">
    <cofactor evidence="1">
        <name>pyrroloquinoline quinone</name>
        <dbReference type="ChEBI" id="CHEBI:58442"/>
    </cofactor>
</comment>